<dbReference type="GO" id="GO:0004150">
    <property type="term" value="F:dihydroneopterin aldolase activity"/>
    <property type="evidence" value="ECO:0007669"/>
    <property type="project" value="UniProtKB-UniRule"/>
</dbReference>
<dbReference type="OrthoDB" id="9808041at2"/>
<keyword evidence="8 9" id="KW-0289">Folate biosynthesis</keyword>
<dbReference type="GO" id="GO:0046656">
    <property type="term" value="P:folic acid biosynthetic process"/>
    <property type="evidence" value="ECO:0007669"/>
    <property type="project" value="UniProtKB-UniRule"/>
</dbReference>
<comment type="catalytic activity">
    <reaction evidence="1">
        <text>6-hydroxymethyl-7,8-dihydropterin + ATP = (7,8-dihydropterin-6-yl)methyl diphosphate + AMP + H(+)</text>
        <dbReference type="Rhea" id="RHEA:11412"/>
        <dbReference type="ChEBI" id="CHEBI:15378"/>
        <dbReference type="ChEBI" id="CHEBI:30616"/>
        <dbReference type="ChEBI" id="CHEBI:44841"/>
        <dbReference type="ChEBI" id="CHEBI:72950"/>
        <dbReference type="ChEBI" id="CHEBI:456215"/>
        <dbReference type="EC" id="2.7.6.3"/>
    </reaction>
</comment>
<proteinExistence type="inferred from homology"/>
<keyword evidence="12" id="KW-1185">Reference proteome</keyword>
<organism evidence="11 12">
    <name type="scientific">Nesterenkonia natronophila</name>
    <dbReference type="NCBI Taxonomy" id="2174932"/>
    <lineage>
        <taxon>Bacteria</taxon>
        <taxon>Bacillati</taxon>
        <taxon>Actinomycetota</taxon>
        <taxon>Actinomycetes</taxon>
        <taxon>Micrococcales</taxon>
        <taxon>Micrococcaceae</taxon>
        <taxon>Nesterenkonia</taxon>
    </lineage>
</organism>
<dbReference type="NCBIfam" id="TIGR01498">
    <property type="entry name" value="folK"/>
    <property type="match status" value="1"/>
</dbReference>
<keyword evidence="9" id="KW-0456">Lyase</keyword>
<dbReference type="EMBL" id="QYZP01000002">
    <property type="protein sequence ID" value="RJN31619.1"/>
    <property type="molecule type" value="Genomic_DNA"/>
</dbReference>
<dbReference type="Gene3D" id="3.30.1130.10">
    <property type="match status" value="1"/>
</dbReference>
<dbReference type="NCBIfam" id="TIGR00526">
    <property type="entry name" value="folB_dom"/>
    <property type="match status" value="1"/>
</dbReference>
<comment type="function">
    <text evidence="9">Catalyzes the conversion of 7,8-dihydroneopterin to 6-hydroxymethyl-7,8-dihydropterin.</text>
</comment>
<evidence type="ECO:0000256" key="8">
    <source>
        <dbReference type="ARBA" id="ARBA00022909"/>
    </source>
</evidence>
<dbReference type="Gene3D" id="3.30.70.560">
    <property type="entry name" value="7,8-Dihydro-6-hydroxymethylpterin-pyrophosphokinase HPPK"/>
    <property type="match status" value="1"/>
</dbReference>
<dbReference type="CDD" id="cd00483">
    <property type="entry name" value="HPPK"/>
    <property type="match status" value="1"/>
</dbReference>
<keyword evidence="4 11" id="KW-0808">Transferase</keyword>
<dbReference type="UniPathway" id="UPA00077">
    <property type="reaction ID" value="UER00154"/>
</dbReference>
<dbReference type="SUPFAM" id="SSF55083">
    <property type="entry name" value="6-hydroxymethyl-7,8-dihydropterin pyrophosphokinase, HPPK"/>
    <property type="match status" value="1"/>
</dbReference>
<dbReference type="Proteomes" id="UP000266615">
    <property type="component" value="Unassembled WGS sequence"/>
</dbReference>
<dbReference type="InterPro" id="IPR006156">
    <property type="entry name" value="Dihydroneopterin_aldolase"/>
</dbReference>
<evidence type="ECO:0000256" key="5">
    <source>
        <dbReference type="ARBA" id="ARBA00022741"/>
    </source>
</evidence>
<dbReference type="PANTHER" id="PTHR43071">
    <property type="entry name" value="2-AMINO-4-HYDROXY-6-HYDROXYMETHYLDIHYDROPTERIDINE PYROPHOSPHOKINASE"/>
    <property type="match status" value="1"/>
</dbReference>
<dbReference type="SMART" id="SM00905">
    <property type="entry name" value="FolB"/>
    <property type="match status" value="1"/>
</dbReference>
<evidence type="ECO:0000256" key="1">
    <source>
        <dbReference type="ARBA" id="ARBA00000198"/>
    </source>
</evidence>
<comment type="catalytic activity">
    <reaction evidence="9">
        <text>7,8-dihydroneopterin = 6-hydroxymethyl-7,8-dihydropterin + glycolaldehyde</text>
        <dbReference type="Rhea" id="RHEA:10540"/>
        <dbReference type="ChEBI" id="CHEBI:17001"/>
        <dbReference type="ChEBI" id="CHEBI:17071"/>
        <dbReference type="ChEBI" id="CHEBI:44841"/>
        <dbReference type="EC" id="4.1.2.25"/>
    </reaction>
</comment>
<protein>
    <recommendedName>
        <fullName evidence="9">Bifunctional folate synthesis protein</fullName>
    </recommendedName>
    <domain>
        <recommendedName>
            <fullName evidence="9">Dihydroneopterin aldolase</fullName>
            <shortName evidence="9">DHNA</shortName>
            <ecNumber evidence="9">4.1.2.25</ecNumber>
        </recommendedName>
        <alternativeName>
            <fullName evidence="9">7,8-dihydroneopterin aldolase</fullName>
        </alternativeName>
    </domain>
    <domain>
        <recommendedName>
            <fullName evidence="9">2-amino-4-hydroxy-6-hydroxymethyldihydropteridine pyrophosphokinase</fullName>
            <ecNumber evidence="9">2.7.6.3</ecNumber>
        </recommendedName>
        <alternativeName>
            <fullName evidence="9">6-hydroxymethyl-7,8-dihydropterin pyrophosphokinase</fullName>
            <shortName evidence="9">PPPK</shortName>
        </alternativeName>
        <alternativeName>
            <fullName evidence="9">7,8-dihydro-6-hydroxymethylpterin pyrophosphokinase</fullName>
            <shortName evidence="9">HPPK</shortName>
        </alternativeName>
    </domain>
</protein>
<sequence length="367" mass="39706">MGYDLIRLNGLQLSAIIGVLDREQLTEQPLVIDAELRLDLSPAGRSDDLRDTVSYAAVADLIEGIVSTEKFALIETLAETLTAAIIRSDKRIEAAAVTVHKPRAPLTQTFDDVSVTVHRTRSEVPDSPALDRPRPAVSGVYEGELVEDQGGSASTAESPLTAEEGVTVTTPTARLGHYDRTSLAELGHEDASATGHFRDPDLPAAFPVRSVLALGSNLGDSSATLASAVQALEEAEDVVVVKVSPLARTKPVGGPEQQRDFLNQVVEIETRLSPHGLLDLAQRIEAEHNRVREERHGPRTLDVDIVTFASANIDSPRLQVPHPSAAERAFVLLPWSWMDPVALLSGRPVRELAQEAEDFDDVVRLET</sequence>
<keyword evidence="6 11" id="KW-0418">Kinase</keyword>
<evidence type="ECO:0000256" key="7">
    <source>
        <dbReference type="ARBA" id="ARBA00022840"/>
    </source>
</evidence>
<comment type="similarity">
    <text evidence="9">Belongs to the DHNA family.</text>
</comment>
<dbReference type="EC" id="2.7.6.3" evidence="9"/>
<evidence type="ECO:0000313" key="12">
    <source>
        <dbReference type="Proteomes" id="UP000266615"/>
    </source>
</evidence>
<evidence type="ECO:0000259" key="10">
    <source>
        <dbReference type="PROSITE" id="PS00794"/>
    </source>
</evidence>
<dbReference type="GO" id="GO:0003848">
    <property type="term" value="F:2-amino-4-hydroxy-6-hydroxymethyldihydropteridine diphosphokinase activity"/>
    <property type="evidence" value="ECO:0007669"/>
    <property type="project" value="UniProtKB-EC"/>
</dbReference>
<evidence type="ECO:0000256" key="9">
    <source>
        <dbReference type="RuleBase" id="RU362079"/>
    </source>
</evidence>
<dbReference type="InterPro" id="IPR006157">
    <property type="entry name" value="FolB_dom"/>
</dbReference>
<feature type="domain" description="7,8-dihydro-6-hydroxymethylpterin-pyrophosphokinase" evidence="10">
    <location>
        <begin position="295"/>
        <end position="306"/>
    </location>
</feature>
<dbReference type="AlphaFoldDB" id="A0A3A4G0K3"/>
<dbReference type="PANTHER" id="PTHR43071:SF1">
    <property type="entry name" value="2-AMINO-4-HYDROXY-6-HYDROXYMETHYLDIHYDROPTERIDINE PYROPHOSPHOKINASE"/>
    <property type="match status" value="1"/>
</dbReference>
<dbReference type="GO" id="GO:0005524">
    <property type="term" value="F:ATP binding"/>
    <property type="evidence" value="ECO:0007669"/>
    <property type="project" value="UniProtKB-KW"/>
</dbReference>
<keyword evidence="7" id="KW-0067">ATP-binding</keyword>
<dbReference type="GO" id="GO:0046654">
    <property type="term" value="P:tetrahydrofolate biosynthetic process"/>
    <property type="evidence" value="ECO:0007669"/>
    <property type="project" value="UniProtKB-UniRule"/>
</dbReference>
<dbReference type="NCBIfam" id="TIGR00525">
    <property type="entry name" value="folB"/>
    <property type="match status" value="1"/>
</dbReference>
<dbReference type="SUPFAM" id="SSF55620">
    <property type="entry name" value="Tetrahydrobiopterin biosynthesis enzymes-like"/>
    <property type="match status" value="1"/>
</dbReference>
<comment type="similarity">
    <text evidence="3">In the N-terminal section; belongs to the DHNA family.</text>
</comment>
<dbReference type="RefSeq" id="WP_119902406.1">
    <property type="nucleotide sequence ID" value="NZ_QYZP01000002.1"/>
</dbReference>
<dbReference type="InterPro" id="IPR000550">
    <property type="entry name" value="Hppk"/>
</dbReference>
<dbReference type="InterPro" id="IPR035907">
    <property type="entry name" value="Hppk_sf"/>
</dbReference>
<evidence type="ECO:0000256" key="6">
    <source>
        <dbReference type="ARBA" id="ARBA00022777"/>
    </source>
</evidence>
<dbReference type="CDD" id="cd00534">
    <property type="entry name" value="DHNA_DHNTPE"/>
    <property type="match status" value="1"/>
</dbReference>
<dbReference type="InterPro" id="IPR043133">
    <property type="entry name" value="GTP-CH-I_C/QueF"/>
</dbReference>
<dbReference type="EC" id="4.1.2.25" evidence="9"/>
<gene>
    <name evidence="11" type="primary">folK</name>
    <name evidence="11" type="ORF">D3250_05570</name>
</gene>
<evidence type="ECO:0000256" key="3">
    <source>
        <dbReference type="ARBA" id="ARBA00009640"/>
    </source>
</evidence>
<comment type="pathway">
    <text evidence="2">Cofactor biosynthesis; tetrahydrofolate biosynthesis; 2-amino-4-hydroxy-6-hydroxymethyl-7,8-dihydropteridine diphosphate from 7,8-dihydroneopterin triphosphate: step 4/4.</text>
</comment>
<comment type="pathway">
    <text evidence="9">Cofactor biosynthesis; tetrahydrofolate biosynthesis; 2-amino-4-hydroxy-6-hydroxymethyl-7,8-dihydropteridine diphosphate from 7,8-dihydroneopterin triphosphate: step 3/4.</text>
</comment>
<accession>A0A3A4G0K3</accession>
<dbReference type="Pfam" id="PF01288">
    <property type="entry name" value="HPPK"/>
    <property type="match status" value="1"/>
</dbReference>
<evidence type="ECO:0000256" key="4">
    <source>
        <dbReference type="ARBA" id="ARBA00022679"/>
    </source>
</evidence>
<dbReference type="Pfam" id="PF02152">
    <property type="entry name" value="FolB"/>
    <property type="match status" value="1"/>
</dbReference>
<dbReference type="GO" id="GO:0016301">
    <property type="term" value="F:kinase activity"/>
    <property type="evidence" value="ECO:0007669"/>
    <property type="project" value="UniProtKB-KW"/>
</dbReference>
<name>A0A3A4G0K3_9MICC</name>
<reference evidence="11 12" key="1">
    <citation type="submission" date="2018-09" db="EMBL/GenBank/DDBJ databases">
        <title>Nesterenkonia natronophila sp. nov., an alkaliphilic actinobacteriume isolated from a soda lake, and emended description of the genus Nesterenkonia.</title>
        <authorList>
            <person name="Menes R.J."/>
            <person name="Iriarte A."/>
        </authorList>
    </citation>
    <scope>NUCLEOTIDE SEQUENCE [LARGE SCALE GENOMIC DNA]</scope>
    <source>
        <strain evidence="11 12">M8</strain>
    </source>
</reference>
<evidence type="ECO:0000313" key="11">
    <source>
        <dbReference type="EMBL" id="RJN31619.1"/>
    </source>
</evidence>
<comment type="caution">
    <text evidence="11">The sequence shown here is derived from an EMBL/GenBank/DDBJ whole genome shotgun (WGS) entry which is preliminary data.</text>
</comment>
<evidence type="ECO:0000256" key="2">
    <source>
        <dbReference type="ARBA" id="ARBA00005051"/>
    </source>
</evidence>
<keyword evidence="5" id="KW-0547">Nucleotide-binding</keyword>
<dbReference type="PROSITE" id="PS00794">
    <property type="entry name" value="HPPK"/>
    <property type="match status" value="1"/>
</dbReference>